<dbReference type="EMBL" id="MEUA01000029">
    <property type="protein sequence ID" value="OGC14819.1"/>
    <property type="molecule type" value="Genomic_DNA"/>
</dbReference>
<dbReference type="InterPro" id="IPR019270">
    <property type="entry name" value="DUF2283"/>
</dbReference>
<proteinExistence type="predicted"/>
<accession>A0A1F4S363</accession>
<evidence type="ECO:0000313" key="1">
    <source>
        <dbReference type="EMBL" id="OGC14819.1"/>
    </source>
</evidence>
<protein>
    <recommendedName>
        <fullName evidence="3">DUF2283 domain-containing protein</fullName>
    </recommendedName>
</protein>
<evidence type="ECO:0000313" key="2">
    <source>
        <dbReference type="Proteomes" id="UP000177905"/>
    </source>
</evidence>
<gene>
    <name evidence="1" type="ORF">A2290_00795</name>
</gene>
<organism evidence="1 2">
    <name type="scientific">candidate division WOR-1 bacterium RIFOXYB2_FULL_36_35</name>
    <dbReference type="NCBI Taxonomy" id="1802578"/>
    <lineage>
        <taxon>Bacteria</taxon>
        <taxon>Bacillati</taxon>
        <taxon>Saganbacteria</taxon>
    </lineage>
</organism>
<sequence length="76" mass="8623">MNISYDKQADAMYIRFQEDKVEKTIKIQEGIIIDINSNGNLLGIELLDVSLKMPLESLSHIGFDFPIEKHKTLTSA</sequence>
<dbReference type="PANTHER" id="PTHR37029:SF1">
    <property type="entry name" value="SSR1768 PROTEIN"/>
    <property type="match status" value="1"/>
</dbReference>
<dbReference type="PANTHER" id="PTHR37029">
    <property type="entry name" value="SSR1768 PROTEIN"/>
    <property type="match status" value="1"/>
</dbReference>
<dbReference type="AlphaFoldDB" id="A0A1F4S363"/>
<reference evidence="1 2" key="1">
    <citation type="journal article" date="2016" name="Nat. Commun.">
        <title>Thousands of microbial genomes shed light on interconnected biogeochemical processes in an aquifer system.</title>
        <authorList>
            <person name="Anantharaman K."/>
            <person name="Brown C.T."/>
            <person name="Hug L.A."/>
            <person name="Sharon I."/>
            <person name="Castelle C.J."/>
            <person name="Probst A.J."/>
            <person name="Thomas B.C."/>
            <person name="Singh A."/>
            <person name="Wilkins M.J."/>
            <person name="Karaoz U."/>
            <person name="Brodie E.L."/>
            <person name="Williams K.H."/>
            <person name="Hubbard S.S."/>
            <person name="Banfield J.F."/>
        </authorList>
    </citation>
    <scope>NUCLEOTIDE SEQUENCE [LARGE SCALE GENOMIC DNA]</scope>
</reference>
<comment type="caution">
    <text evidence="1">The sequence shown here is derived from an EMBL/GenBank/DDBJ whole genome shotgun (WGS) entry which is preliminary data.</text>
</comment>
<dbReference type="Proteomes" id="UP000177905">
    <property type="component" value="Unassembled WGS sequence"/>
</dbReference>
<dbReference type="Pfam" id="PF10049">
    <property type="entry name" value="DUF2283"/>
    <property type="match status" value="1"/>
</dbReference>
<name>A0A1F4S363_UNCSA</name>
<evidence type="ECO:0008006" key="3">
    <source>
        <dbReference type="Google" id="ProtNLM"/>
    </source>
</evidence>